<protein>
    <submittedName>
        <fullName evidence="1">CLUMA_CG019960, isoform A</fullName>
    </submittedName>
</protein>
<evidence type="ECO:0000313" key="2">
    <source>
        <dbReference type="Proteomes" id="UP000183832"/>
    </source>
</evidence>
<dbReference type="Proteomes" id="UP000183832">
    <property type="component" value="Unassembled WGS sequence"/>
</dbReference>
<evidence type="ECO:0000313" key="1">
    <source>
        <dbReference type="EMBL" id="CRL06945.1"/>
    </source>
</evidence>
<accession>A0A1J1J7R6</accession>
<reference evidence="1 2" key="1">
    <citation type="submission" date="2015-04" db="EMBL/GenBank/DDBJ databases">
        <authorList>
            <person name="Syromyatnikov M.Y."/>
            <person name="Popov V.N."/>
        </authorList>
    </citation>
    <scope>NUCLEOTIDE SEQUENCE [LARGE SCALE GENOMIC DNA]</scope>
</reference>
<gene>
    <name evidence="1" type="ORF">CLUMA_CG019960</name>
</gene>
<keyword evidence="2" id="KW-1185">Reference proteome</keyword>
<sequence length="67" mass="7996">MVCKLQALHCIWYLIYPELQPQALIKHVQKMNIKRMKVHHHVTLSCLAMRKDENHKKSSFILKSPKM</sequence>
<dbReference type="EMBL" id="CVRI01000068">
    <property type="protein sequence ID" value="CRL06945.1"/>
    <property type="molecule type" value="Genomic_DNA"/>
</dbReference>
<dbReference type="AlphaFoldDB" id="A0A1J1J7R6"/>
<organism evidence="1 2">
    <name type="scientific">Clunio marinus</name>
    <dbReference type="NCBI Taxonomy" id="568069"/>
    <lineage>
        <taxon>Eukaryota</taxon>
        <taxon>Metazoa</taxon>
        <taxon>Ecdysozoa</taxon>
        <taxon>Arthropoda</taxon>
        <taxon>Hexapoda</taxon>
        <taxon>Insecta</taxon>
        <taxon>Pterygota</taxon>
        <taxon>Neoptera</taxon>
        <taxon>Endopterygota</taxon>
        <taxon>Diptera</taxon>
        <taxon>Nematocera</taxon>
        <taxon>Chironomoidea</taxon>
        <taxon>Chironomidae</taxon>
        <taxon>Clunio</taxon>
    </lineage>
</organism>
<name>A0A1J1J7R6_9DIPT</name>
<proteinExistence type="predicted"/>